<reference evidence="1 2" key="1">
    <citation type="submission" date="2023-01" db="EMBL/GenBank/DDBJ databases">
        <authorList>
            <person name="Kreplak J."/>
        </authorList>
    </citation>
    <scope>NUCLEOTIDE SEQUENCE [LARGE SCALE GENOMIC DNA]</scope>
</reference>
<dbReference type="AlphaFoldDB" id="A0AAV1AHI1"/>
<evidence type="ECO:0000313" key="1">
    <source>
        <dbReference type="EMBL" id="CAI8609802.1"/>
    </source>
</evidence>
<evidence type="ECO:0000313" key="2">
    <source>
        <dbReference type="Proteomes" id="UP001157006"/>
    </source>
</evidence>
<sequence>MQPSLSLLYAAYSHRPTSILRRPSPILPSISAPVSSSSTLPLVLTDVQHISALFLQQLFTTQPTSSPSSNITSLRPLLKETVSANQALVLRELQFPVSATVLFPANHPRVTSVVPLCDAGLRLIPSAIVVLDRYE</sequence>
<proteinExistence type="predicted"/>
<dbReference type="EMBL" id="OX451739">
    <property type="protein sequence ID" value="CAI8609802.1"/>
    <property type="molecule type" value="Genomic_DNA"/>
</dbReference>
<dbReference type="Proteomes" id="UP001157006">
    <property type="component" value="Chromosome 4"/>
</dbReference>
<protein>
    <submittedName>
        <fullName evidence="1">Uncharacterized protein</fullName>
    </submittedName>
</protein>
<organism evidence="1 2">
    <name type="scientific">Vicia faba</name>
    <name type="common">Broad bean</name>
    <name type="synonym">Faba vulgaris</name>
    <dbReference type="NCBI Taxonomy" id="3906"/>
    <lineage>
        <taxon>Eukaryota</taxon>
        <taxon>Viridiplantae</taxon>
        <taxon>Streptophyta</taxon>
        <taxon>Embryophyta</taxon>
        <taxon>Tracheophyta</taxon>
        <taxon>Spermatophyta</taxon>
        <taxon>Magnoliopsida</taxon>
        <taxon>eudicotyledons</taxon>
        <taxon>Gunneridae</taxon>
        <taxon>Pentapetalae</taxon>
        <taxon>rosids</taxon>
        <taxon>fabids</taxon>
        <taxon>Fabales</taxon>
        <taxon>Fabaceae</taxon>
        <taxon>Papilionoideae</taxon>
        <taxon>50 kb inversion clade</taxon>
        <taxon>NPAAA clade</taxon>
        <taxon>Hologalegina</taxon>
        <taxon>IRL clade</taxon>
        <taxon>Fabeae</taxon>
        <taxon>Vicia</taxon>
    </lineage>
</organism>
<name>A0AAV1AHI1_VICFA</name>
<gene>
    <name evidence="1" type="ORF">VFH_IV151000</name>
</gene>
<accession>A0AAV1AHI1</accession>
<keyword evidence="2" id="KW-1185">Reference proteome</keyword>